<reference evidence="2" key="1">
    <citation type="submission" date="2019-04" db="EMBL/GenBank/DDBJ databases">
        <title>Whole genome sequencing of cave bacteria.</title>
        <authorList>
            <person name="Gan H.M."/>
            <person name="Barton H."/>
            <person name="Savka M.A."/>
        </authorList>
    </citation>
    <scope>NUCLEOTIDE SEQUENCE [LARGE SCALE GENOMIC DNA]</scope>
    <source>
        <strain evidence="2">LC387</strain>
    </source>
</reference>
<evidence type="ECO:0000313" key="3">
    <source>
        <dbReference type="Proteomes" id="UP000034832"/>
    </source>
</evidence>
<dbReference type="SUPFAM" id="SSF75169">
    <property type="entry name" value="DsrEFH-like"/>
    <property type="match status" value="1"/>
</dbReference>
<dbReference type="InterPro" id="IPR003787">
    <property type="entry name" value="Sulphur_relay_DsrE/F-like"/>
</dbReference>
<organism evidence="2 3">
    <name type="scientific">Afipia massiliensis</name>
    <dbReference type="NCBI Taxonomy" id="211460"/>
    <lineage>
        <taxon>Bacteria</taxon>
        <taxon>Pseudomonadati</taxon>
        <taxon>Pseudomonadota</taxon>
        <taxon>Alphaproteobacteria</taxon>
        <taxon>Hyphomicrobiales</taxon>
        <taxon>Nitrobacteraceae</taxon>
        <taxon>Afipia</taxon>
    </lineage>
</organism>
<dbReference type="OrthoDB" id="8776505at2"/>
<feature type="signal peptide" evidence="1">
    <location>
        <begin position="1"/>
        <end position="29"/>
    </location>
</feature>
<dbReference type="Proteomes" id="UP000034832">
    <property type="component" value="Unassembled WGS sequence"/>
</dbReference>
<dbReference type="RefSeq" id="WP_046829294.1">
    <property type="nucleotide sequence ID" value="NZ_LBIA02000001.1"/>
</dbReference>
<accession>A0A4U6BKV7</accession>
<sequence length="173" mass="18466">MTDHKGSTTRRSVIIGAAAGGLAAATAHAAPPALSMADLKKEGDVACLYHCDYGDNARFAQTLNNISNHYSAYGADPFGLQLVIIAHSVAVKYFLSTLEGTPWKDETIDPALFERVTALAKNGLKVHLCEITFQRLKLDKGKVRDVPFISFVPSGVATVAALQSKGFAYLKVG</sequence>
<proteinExistence type="predicted"/>
<comment type="caution">
    <text evidence="2">The sequence shown here is derived from an EMBL/GenBank/DDBJ whole genome shotgun (WGS) entry which is preliminary data.</text>
</comment>
<protein>
    <submittedName>
        <fullName evidence="2">Uncharacterized protein</fullName>
    </submittedName>
</protein>
<dbReference type="STRING" id="211460.YH63_18295"/>
<dbReference type="PROSITE" id="PS51318">
    <property type="entry name" value="TAT"/>
    <property type="match status" value="1"/>
</dbReference>
<dbReference type="Pfam" id="PF02635">
    <property type="entry name" value="DsrE"/>
    <property type="match status" value="1"/>
</dbReference>
<gene>
    <name evidence="2" type="ORF">YH63_000560</name>
</gene>
<dbReference type="PANTHER" id="PTHR37691:SF1">
    <property type="entry name" value="BLR3518 PROTEIN"/>
    <property type="match status" value="1"/>
</dbReference>
<keyword evidence="3" id="KW-1185">Reference proteome</keyword>
<dbReference type="InterPro" id="IPR027396">
    <property type="entry name" value="DsrEFH-like"/>
</dbReference>
<keyword evidence="1" id="KW-0732">Signal</keyword>
<dbReference type="InterPro" id="IPR006311">
    <property type="entry name" value="TAT_signal"/>
</dbReference>
<dbReference type="PANTHER" id="PTHR37691">
    <property type="entry name" value="BLR3518 PROTEIN"/>
    <property type="match status" value="1"/>
</dbReference>
<dbReference type="EMBL" id="LBIA02000001">
    <property type="protein sequence ID" value="TKT70035.1"/>
    <property type="molecule type" value="Genomic_DNA"/>
</dbReference>
<dbReference type="AlphaFoldDB" id="A0A4U6BKV7"/>
<evidence type="ECO:0000313" key="2">
    <source>
        <dbReference type="EMBL" id="TKT70035.1"/>
    </source>
</evidence>
<dbReference type="Gene3D" id="3.40.1260.10">
    <property type="entry name" value="DsrEFH-like"/>
    <property type="match status" value="1"/>
</dbReference>
<feature type="chain" id="PRO_5020879733" evidence="1">
    <location>
        <begin position="30"/>
        <end position="173"/>
    </location>
</feature>
<name>A0A4U6BKV7_9BRAD</name>
<evidence type="ECO:0000256" key="1">
    <source>
        <dbReference type="SAM" id="SignalP"/>
    </source>
</evidence>